<sequence>MNNQAVSLGPCRQNMPKILPCFGRSFRITDDEMCFFSYKRLVCYHSLKKSCRSTFLSRQTFAPAMPSRVDNTAAGVRSRRRAGPSPSAAGLAVQGEPNPNHSALVDGANGHHEPMVPTNGVQDDTGGHSPSPASGDVTPEELSSGGASPGNLTTARDGSPPSNSAEDSATATATGTNVGNWQMNTFLRGPPSTVTPSEGVDRPLPLVLDEILAYVGGSTANSSASADASPNGGPHNGRVGIAYYAPLEIDDVVRGSGPGGQHPGSG</sequence>
<feature type="region of interest" description="Disordered" evidence="1">
    <location>
        <begin position="220"/>
        <end position="239"/>
    </location>
</feature>
<evidence type="ECO:0000313" key="3">
    <source>
        <dbReference type="Proteomes" id="UP001244011"/>
    </source>
</evidence>
<reference evidence="2" key="1">
    <citation type="submission" date="2023-06" db="EMBL/GenBank/DDBJ databases">
        <title>Genome-scale phylogeny and comparative genomics of the fungal order Sordariales.</title>
        <authorList>
            <consortium name="Lawrence Berkeley National Laboratory"/>
            <person name="Hensen N."/>
            <person name="Bonometti L."/>
            <person name="Westerberg I."/>
            <person name="Brannstrom I.O."/>
            <person name="Guillou S."/>
            <person name="Cros-Aarteil S."/>
            <person name="Calhoun S."/>
            <person name="Haridas S."/>
            <person name="Kuo A."/>
            <person name="Mondo S."/>
            <person name="Pangilinan J."/>
            <person name="Riley R."/>
            <person name="Labutti K."/>
            <person name="Andreopoulos B."/>
            <person name="Lipzen A."/>
            <person name="Chen C."/>
            <person name="Yanf M."/>
            <person name="Daum C."/>
            <person name="Ng V."/>
            <person name="Clum A."/>
            <person name="Steindorff A."/>
            <person name="Ohm R."/>
            <person name="Martin F."/>
            <person name="Silar P."/>
            <person name="Natvig D."/>
            <person name="Lalanne C."/>
            <person name="Gautier V."/>
            <person name="Ament-Velasquez S.L."/>
            <person name="Kruys A."/>
            <person name="Hutchinson M.I."/>
            <person name="Powell A.J."/>
            <person name="Barry K."/>
            <person name="Miller A.N."/>
            <person name="Grigoriev I.V."/>
            <person name="Debuchy R."/>
            <person name="Gladieux P."/>
            <person name="Thoren M.H."/>
            <person name="Johannesson H."/>
        </authorList>
    </citation>
    <scope>NUCLEOTIDE SEQUENCE</scope>
    <source>
        <strain evidence="2">8032-3</strain>
    </source>
</reference>
<evidence type="ECO:0000313" key="2">
    <source>
        <dbReference type="EMBL" id="KAK1763613.1"/>
    </source>
</evidence>
<organism evidence="2 3">
    <name type="scientific">Phialemonium atrogriseum</name>
    <dbReference type="NCBI Taxonomy" id="1093897"/>
    <lineage>
        <taxon>Eukaryota</taxon>
        <taxon>Fungi</taxon>
        <taxon>Dikarya</taxon>
        <taxon>Ascomycota</taxon>
        <taxon>Pezizomycotina</taxon>
        <taxon>Sordariomycetes</taxon>
        <taxon>Sordariomycetidae</taxon>
        <taxon>Cephalothecales</taxon>
        <taxon>Cephalothecaceae</taxon>
        <taxon>Phialemonium</taxon>
    </lineage>
</organism>
<dbReference type="EMBL" id="MU839026">
    <property type="protein sequence ID" value="KAK1763613.1"/>
    <property type="molecule type" value="Genomic_DNA"/>
</dbReference>
<feature type="compositionally biased region" description="Polar residues" evidence="1">
    <location>
        <begin position="150"/>
        <end position="167"/>
    </location>
</feature>
<dbReference type="RefSeq" id="XP_060279826.1">
    <property type="nucleotide sequence ID" value="XM_060422927.1"/>
</dbReference>
<proteinExistence type="predicted"/>
<keyword evidence="3" id="KW-1185">Reference proteome</keyword>
<feature type="region of interest" description="Disordered" evidence="1">
    <location>
        <begin position="70"/>
        <end position="201"/>
    </location>
</feature>
<dbReference type="AlphaFoldDB" id="A0AAJ0BSC8"/>
<name>A0AAJ0BSC8_9PEZI</name>
<feature type="compositionally biased region" description="Polar residues" evidence="1">
    <location>
        <begin position="175"/>
        <end position="185"/>
    </location>
</feature>
<comment type="caution">
    <text evidence="2">The sequence shown here is derived from an EMBL/GenBank/DDBJ whole genome shotgun (WGS) entry which is preliminary data.</text>
</comment>
<accession>A0AAJ0BSC8</accession>
<feature type="compositionally biased region" description="Low complexity" evidence="1">
    <location>
        <begin position="220"/>
        <end position="233"/>
    </location>
</feature>
<dbReference type="GeneID" id="85306114"/>
<dbReference type="Proteomes" id="UP001244011">
    <property type="component" value="Unassembled WGS sequence"/>
</dbReference>
<gene>
    <name evidence="2" type="ORF">QBC33DRAFT_242971</name>
</gene>
<evidence type="ECO:0000256" key="1">
    <source>
        <dbReference type="SAM" id="MobiDB-lite"/>
    </source>
</evidence>
<protein>
    <submittedName>
        <fullName evidence="2">Uncharacterized protein</fullName>
    </submittedName>
</protein>